<dbReference type="Proteomes" id="UP000015105">
    <property type="component" value="Chromosome 7D"/>
</dbReference>
<dbReference type="Gramene" id="AET7Gv21267100.4">
    <property type="protein sequence ID" value="AET7Gv21267100.4"/>
    <property type="gene ID" value="AET7Gv21267100"/>
</dbReference>
<feature type="region of interest" description="Disordered" evidence="1">
    <location>
        <begin position="28"/>
        <end position="53"/>
    </location>
</feature>
<evidence type="ECO:0000313" key="3">
    <source>
        <dbReference type="EnsemblPlants" id="AET7Gv21267100.4"/>
    </source>
</evidence>
<dbReference type="PANTHER" id="PTHR34709">
    <property type="entry name" value="OS10G0396666 PROTEIN"/>
    <property type="match status" value="1"/>
</dbReference>
<protein>
    <recommendedName>
        <fullName evidence="2">F-box/LRR-repeat protein 15/At3g58940/PEG3-like LRR domain-containing protein</fullName>
    </recommendedName>
</protein>
<dbReference type="AlphaFoldDB" id="A0A453T6V7"/>
<dbReference type="InterPro" id="IPR055312">
    <property type="entry name" value="FBL15-like"/>
</dbReference>
<feature type="domain" description="F-box/LRR-repeat protein 15/At3g58940/PEG3-like LRR" evidence="2">
    <location>
        <begin position="166"/>
        <end position="281"/>
    </location>
</feature>
<name>A0A453T6V7_AEGTS</name>
<evidence type="ECO:0000256" key="1">
    <source>
        <dbReference type="SAM" id="MobiDB-lite"/>
    </source>
</evidence>
<dbReference type="InterPro" id="IPR036047">
    <property type="entry name" value="F-box-like_dom_sf"/>
</dbReference>
<dbReference type="SUPFAM" id="SSF81383">
    <property type="entry name" value="F-box domain"/>
    <property type="match status" value="1"/>
</dbReference>
<reference evidence="4" key="1">
    <citation type="journal article" date="2014" name="Science">
        <title>Ancient hybridizations among the ancestral genomes of bread wheat.</title>
        <authorList>
            <consortium name="International Wheat Genome Sequencing Consortium,"/>
            <person name="Marcussen T."/>
            <person name="Sandve S.R."/>
            <person name="Heier L."/>
            <person name="Spannagl M."/>
            <person name="Pfeifer M."/>
            <person name="Jakobsen K.S."/>
            <person name="Wulff B.B."/>
            <person name="Steuernagel B."/>
            <person name="Mayer K.F."/>
            <person name="Olsen O.A."/>
        </authorList>
    </citation>
    <scope>NUCLEOTIDE SEQUENCE [LARGE SCALE GENOMIC DNA]</scope>
    <source>
        <strain evidence="4">cv. AL8/78</strain>
    </source>
</reference>
<dbReference type="InterPro" id="IPR032675">
    <property type="entry name" value="LRR_dom_sf"/>
</dbReference>
<reference evidence="3" key="5">
    <citation type="journal article" date="2021" name="G3 (Bethesda)">
        <title>Aegilops tauschii genome assembly Aet v5.0 features greater sequence contiguity and improved annotation.</title>
        <authorList>
            <person name="Wang L."/>
            <person name="Zhu T."/>
            <person name="Rodriguez J.C."/>
            <person name="Deal K.R."/>
            <person name="Dubcovsky J."/>
            <person name="McGuire P.E."/>
            <person name="Lux T."/>
            <person name="Spannagl M."/>
            <person name="Mayer K.F.X."/>
            <person name="Baldrich P."/>
            <person name="Meyers B.C."/>
            <person name="Huo N."/>
            <person name="Gu Y.Q."/>
            <person name="Zhou H."/>
            <person name="Devos K.M."/>
            <person name="Bennetzen J.L."/>
            <person name="Unver T."/>
            <person name="Budak H."/>
            <person name="Gulick P.J."/>
            <person name="Galiba G."/>
            <person name="Kalapos B."/>
            <person name="Nelson D.R."/>
            <person name="Li P."/>
            <person name="You F.M."/>
            <person name="Luo M.C."/>
            <person name="Dvorak J."/>
        </authorList>
    </citation>
    <scope>NUCLEOTIDE SEQUENCE [LARGE SCALE GENOMIC DNA]</scope>
    <source>
        <strain evidence="3">cv. AL8/78</strain>
    </source>
</reference>
<evidence type="ECO:0000313" key="4">
    <source>
        <dbReference type="Proteomes" id="UP000015105"/>
    </source>
</evidence>
<reference evidence="3" key="4">
    <citation type="submission" date="2019-03" db="UniProtKB">
        <authorList>
            <consortium name="EnsemblPlants"/>
        </authorList>
    </citation>
    <scope>IDENTIFICATION</scope>
</reference>
<sequence length="497" mass="53928">LLHQFQSPPGSTILGFCHSVPSRRRGEIRASMEASSGPRRSSAQEPDGPGDGADLISSLPDELLLLVLARLPCAADAALTGVLSRRWLGLWAGLRQIVFRGVALPSLEAALGRVATTPPAVSLLKIRVPIKQQRGPVPMEHRTDSAGVPINSLLRAAARLDPEKIDFRLPSGLIDRSLAVDLPRFHRATSIALDLSPITLAVPAGADFPALETLSLARCSTDLDALLSCCPRLRTLRLSTARDITVNSPSLQELVVCCETSMTRHVDIVAPALKQLVISLTAVDHSISVLAPMVEKVSWHCQYLGPRIVFGVWSLNKVQLQSAEIQGEPSSLCIYACAYSAFFHAQASHFKQEIEKHMVAAFSCLELHLITTGHAFGALVFHLLGMNRIRTATRRLKVVLQRSALKEVCPPYCLCESNWRSQTISLDALEEVEFNGFSGADHEFDLLELILGCAPTLKRMIVKLSDETSASNDGCAKIVNILKACSSVECDVYHSSG</sequence>
<dbReference type="PANTHER" id="PTHR34709:SF81">
    <property type="entry name" value="F-BOX DOMAIN-CONTAINING PROTEIN"/>
    <property type="match status" value="1"/>
</dbReference>
<dbReference type="InterPro" id="IPR055411">
    <property type="entry name" value="LRR_FXL15/At3g58940/PEG3-like"/>
</dbReference>
<organism evidence="3 4">
    <name type="scientific">Aegilops tauschii subsp. strangulata</name>
    <name type="common">Goatgrass</name>
    <dbReference type="NCBI Taxonomy" id="200361"/>
    <lineage>
        <taxon>Eukaryota</taxon>
        <taxon>Viridiplantae</taxon>
        <taxon>Streptophyta</taxon>
        <taxon>Embryophyta</taxon>
        <taxon>Tracheophyta</taxon>
        <taxon>Spermatophyta</taxon>
        <taxon>Magnoliopsida</taxon>
        <taxon>Liliopsida</taxon>
        <taxon>Poales</taxon>
        <taxon>Poaceae</taxon>
        <taxon>BOP clade</taxon>
        <taxon>Pooideae</taxon>
        <taxon>Triticodae</taxon>
        <taxon>Triticeae</taxon>
        <taxon>Triticinae</taxon>
        <taxon>Aegilops</taxon>
    </lineage>
</organism>
<accession>A0A453T6V7</accession>
<dbReference type="SUPFAM" id="SSF52047">
    <property type="entry name" value="RNI-like"/>
    <property type="match status" value="1"/>
</dbReference>
<dbReference type="EnsemblPlants" id="AET7Gv21267100.4">
    <property type="protein sequence ID" value="AET7Gv21267100.4"/>
    <property type="gene ID" value="AET7Gv21267100"/>
</dbReference>
<dbReference type="Pfam" id="PF24758">
    <property type="entry name" value="LRR_At5g56370"/>
    <property type="match status" value="1"/>
</dbReference>
<evidence type="ECO:0000259" key="2">
    <source>
        <dbReference type="Pfam" id="PF24758"/>
    </source>
</evidence>
<dbReference type="Gene3D" id="3.80.10.10">
    <property type="entry name" value="Ribonuclease Inhibitor"/>
    <property type="match status" value="1"/>
</dbReference>
<reference evidence="4" key="2">
    <citation type="journal article" date="2017" name="Nat. Plants">
        <title>The Aegilops tauschii genome reveals multiple impacts of transposons.</title>
        <authorList>
            <person name="Zhao G."/>
            <person name="Zou C."/>
            <person name="Li K."/>
            <person name="Wang K."/>
            <person name="Li T."/>
            <person name="Gao L."/>
            <person name="Zhang X."/>
            <person name="Wang H."/>
            <person name="Yang Z."/>
            <person name="Liu X."/>
            <person name="Jiang W."/>
            <person name="Mao L."/>
            <person name="Kong X."/>
            <person name="Jiao Y."/>
            <person name="Jia J."/>
        </authorList>
    </citation>
    <scope>NUCLEOTIDE SEQUENCE [LARGE SCALE GENOMIC DNA]</scope>
    <source>
        <strain evidence="4">cv. AL8/78</strain>
    </source>
</reference>
<proteinExistence type="predicted"/>
<keyword evidence="4" id="KW-1185">Reference proteome</keyword>
<reference evidence="3" key="3">
    <citation type="journal article" date="2017" name="Nature">
        <title>Genome sequence of the progenitor of the wheat D genome Aegilops tauschii.</title>
        <authorList>
            <person name="Luo M.C."/>
            <person name="Gu Y.Q."/>
            <person name="Puiu D."/>
            <person name="Wang H."/>
            <person name="Twardziok S.O."/>
            <person name="Deal K.R."/>
            <person name="Huo N."/>
            <person name="Zhu T."/>
            <person name="Wang L."/>
            <person name="Wang Y."/>
            <person name="McGuire P.E."/>
            <person name="Liu S."/>
            <person name="Long H."/>
            <person name="Ramasamy R.K."/>
            <person name="Rodriguez J.C."/>
            <person name="Van S.L."/>
            <person name="Yuan L."/>
            <person name="Wang Z."/>
            <person name="Xia Z."/>
            <person name="Xiao L."/>
            <person name="Anderson O.D."/>
            <person name="Ouyang S."/>
            <person name="Liang Y."/>
            <person name="Zimin A.V."/>
            <person name="Pertea G."/>
            <person name="Qi P."/>
            <person name="Bennetzen J.L."/>
            <person name="Dai X."/>
            <person name="Dawson M.W."/>
            <person name="Muller H.G."/>
            <person name="Kugler K."/>
            <person name="Rivarola-Duarte L."/>
            <person name="Spannagl M."/>
            <person name="Mayer K.F.X."/>
            <person name="Lu F.H."/>
            <person name="Bevan M.W."/>
            <person name="Leroy P."/>
            <person name="Li P."/>
            <person name="You F.M."/>
            <person name="Sun Q."/>
            <person name="Liu Z."/>
            <person name="Lyons E."/>
            <person name="Wicker T."/>
            <person name="Salzberg S.L."/>
            <person name="Devos K.M."/>
            <person name="Dvorak J."/>
        </authorList>
    </citation>
    <scope>NUCLEOTIDE SEQUENCE [LARGE SCALE GENOMIC DNA]</scope>
    <source>
        <strain evidence="3">cv. AL8/78</strain>
    </source>
</reference>